<comment type="caution">
    <text evidence="15">The sequence shown here is derived from an EMBL/GenBank/DDBJ whole genome shotgun (WGS) entry which is preliminary data.</text>
</comment>
<evidence type="ECO:0000313" key="16">
    <source>
        <dbReference type="Proteomes" id="UP000644548"/>
    </source>
</evidence>
<dbReference type="Gene3D" id="1.10.287.130">
    <property type="match status" value="1"/>
</dbReference>
<accession>A0ABQ2S660</accession>
<keyword evidence="6 12" id="KW-0812">Transmembrane</keyword>
<evidence type="ECO:0000256" key="11">
    <source>
        <dbReference type="SAM" id="MobiDB-lite"/>
    </source>
</evidence>
<dbReference type="SUPFAM" id="SSF55874">
    <property type="entry name" value="ATPase domain of HSP90 chaperone/DNA topoisomerase II/histidine kinase"/>
    <property type="match status" value="1"/>
</dbReference>
<dbReference type="InterPro" id="IPR004358">
    <property type="entry name" value="Sig_transdc_His_kin-like_C"/>
</dbReference>
<dbReference type="Pfam" id="PF00512">
    <property type="entry name" value="HisKA"/>
    <property type="match status" value="1"/>
</dbReference>
<proteinExistence type="predicted"/>
<evidence type="ECO:0000256" key="1">
    <source>
        <dbReference type="ARBA" id="ARBA00000085"/>
    </source>
</evidence>
<dbReference type="SUPFAM" id="SSF47384">
    <property type="entry name" value="Homodimeric domain of signal transducing histidine kinase"/>
    <property type="match status" value="1"/>
</dbReference>
<name>A0ABQ2S660_9DEIO</name>
<dbReference type="InterPro" id="IPR036097">
    <property type="entry name" value="HisK_dim/P_sf"/>
</dbReference>
<keyword evidence="8 12" id="KW-1133">Transmembrane helix</keyword>
<sequence>MSAAMRQPATLRAQHARLAVQVVLLTLALQLLGLSVLAGVLRQAVGPGALNNVRVAAREVVGDQAARPVARLLLPAVGTSAVLATLLALVIATQLAARTARPLTDAAATAARLARGELAARTAAQPVAAGEVQWLREHLDQLGETLERLDRERAFESAAIAHELRTPLAAMQARLHALIDGVYPLTPQELGPLVTQLDLLTYLADNLRTLTLADAGQLRLHREDLPLHALLPDMLAHVQPLAQQQGVTVRLDAGEPAVVTADARYVRMALGNVLDNAVRHAAREVVVSWRGASVEVRDDGPGVSDEDALRIGTRFYRAGSAGARASGGSGLGLAVTQVICAAHGGDLQVLPGAAGGRFVLRLAPPGERPSCTRRLPSQHGKAARAGGRAGLSRRRAGVRVPPRAE</sequence>
<dbReference type="InterPro" id="IPR003594">
    <property type="entry name" value="HATPase_dom"/>
</dbReference>
<dbReference type="Proteomes" id="UP000644548">
    <property type="component" value="Unassembled WGS sequence"/>
</dbReference>
<evidence type="ECO:0000256" key="10">
    <source>
        <dbReference type="ARBA" id="ARBA00023136"/>
    </source>
</evidence>
<evidence type="ECO:0000256" key="2">
    <source>
        <dbReference type="ARBA" id="ARBA00004370"/>
    </source>
</evidence>
<evidence type="ECO:0000313" key="15">
    <source>
        <dbReference type="EMBL" id="GGR94589.1"/>
    </source>
</evidence>
<keyword evidence="7" id="KW-0418">Kinase</keyword>
<evidence type="ECO:0000259" key="14">
    <source>
        <dbReference type="PROSITE" id="PS50885"/>
    </source>
</evidence>
<evidence type="ECO:0000256" key="6">
    <source>
        <dbReference type="ARBA" id="ARBA00022692"/>
    </source>
</evidence>
<dbReference type="InterPro" id="IPR005467">
    <property type="entry name" value="His_kinase_dom"/>
</dbReference>
<gene>
    <name evidence="15" type="ORF">GCM10008960_21950</name>
</gene>
<evidence type="ECO:0000256" key="9">
    <source>
        <dbReference type="ARBA" id="ARBA00023012"/>
    </source>
</evidence>
<feature type="domain" description="HAMP" evidence="14">
    <location>
        <begin position="97"/>
        <end position="151"/>
    </location>
</feature>
<organism evidence="15 16">
    <name type="scientific">Deinococcus sedimenti</name>
    <dbReference type="NCBI Taxonomy" id="1867090"/>
    <lineage>
        <taxon>Bacteria</taxon>
        <taxon>Thermotogati</taxon>
        <taxon>Deinococcota</taxon>
        <taxon>Deinococci</taxon>
        <taxon>Deinococcales</taxon>
        <taxon>Deinococcaceae</taxon>
        <taxon>Deinococcus</taxon>
    </lineage>
</organism>
<comment type="subcellular location">
    <subcellularLocation>
        <location evidence="2">Membrane</location>
    </subcellularLocation>
</comment>
<reference evidence="16" key="1">
    <citation type="journal article" date="2019" name="Int. J. Syst. Evol. Microbiol.">
        <title>The Global Catalogue of Microorganisms (GCM) 10K type strain sequencing project: providing services to taxonomists for standard genome sequencing and annotation.</title>
        <authorList>
            <consortium name="The Broad Institute Genomics Platform"/>
            <consortium name="The Broad Institute Genome Sequencing Center for Infectious Disease"/>
            <person name="Wu L."/>
            <person name="Ma J."/>
        </authorList>
    </citation>
    <scope>NUCLEOTIDE SEQUENCE [LARGE SCALE GENOMIC DNA]</scope>
    <source>
        <strain evidence="16">JCM 31405</strain>
    </source>
</reference>
<dbReference type="PANTHER" id="PTHR45436:SF5">
    <property type="entry name" value="SENSOR HISTIDINE KINASE TRCS"/>
    <property type="match status" value="1"/>
</dbReference>
<feature type="transmembrane region" description="Helical" evidence="12">
    <location>
        <begin position="72"/>
        <end position="92"/>
    </location>
</feature>
<dbReference type="InterPro" id="IPR050428">
    <property type="entry name" value="TCS_sensor_his_kinase"/>
</dbReference>
<dbReference type="PROSITE" id="PS50885">
    <property type="entry name" value="HAMP"/>
    <property type="match status" value="1"/>
</dbReference>
<dbReference type="InterPro" id="IPR003661">
    <property type="entry name" value="HisK_dim/P_dom"/>
</dbReference>
<evidence type="ECO:0000256" key="8">
    <source>
        <dbReference type="ARBA" id="ARBA00022989"/>
    </source>
</evidence>
<dbReference type="SMART" id="SM00388">
    <property type="entry name" value="HisKA"/>
    <property type="match status" value="1"/>
</dbReference>
<dbReference type="EC" id="2.7.13.3" evidence="3"/>
<evidence type="ECO:0000256" key="12">
    <source>
        <dbReference type="SAM" id="Phobius"/>
    </source>
</evidence>
<dbReference type="InterPro" id="IPR003660">
    <property type="entry name" value="HAMP_dom"/>
</dbReference>
<dbReference type="PRINTS" id="PR00344">
    <property type="entry name" value="BCTRLSENSOR"/>
</dbReference>
<keyword evidence="5" id="KW-0808">Transferase</keyword>
<feature type="domain" description="Histidine kinase" evidence="13">
    <location>
        <begin position="159"/>
        <end position="366"/>
    </location>
</feature>
<dbReference type="SMART" id="SM00387">
    <property type="entry name" value="HATPase_c"/>
    <property type="match status" value="1"/>
</dbReference>
<evidence type="ECO:0000256" key="7">
    <source>
        <dbReference type="ARBA" id="ARBA00022777"/>
    </source>
</evidence>
<dbReference type="EMBL" id="BMQN01000004">
    <property type="protein sequence ID" value="GGR94589.1"/>
    <property type="molecule type" value="Genomic_DNA"/>
</dbReference>
<dbReference type="PANTHER" id="PTHR45436">
    <property type="entry name" value="SENSOR HISTIDINE KINASE YKOH"/>
    <property type="match status" value="1"/>
</dbReference>
<dbReference type="Gene3D" id="3.30.565.10">
    <property type="entry name" value="Histidine kinase-like ATPase, C-terminal domain"/>
    <property type="match status" value="1"/>
</dbReference>
<dbReference type="InterPro" id="IPR036890">
    <property type="entry name" value="HATPase_C_sf"/>
</dbReference>
<evidence type="ECO:0000256" key="4">
    <source>
        <dbReference type="ARBA" id="ARBA00022553"/>
    </source>
</evidence>
<evidence type="ECO:0000256" key="5">
    <source>
        <dbReference type="ARBA" id="ARBA00022679"/>
    </source>
</evidence>
<keyword evidence="9" id="KW-0902">Two-component regulatory system</keyword>
<evidence type="ECO:0000259" key="13">
    <source>
        <dbReference type="PROSITE" id="PS50109"/>
    </source>
</evidence>
<dbReference type="Pfam" id="PF02518">
    <property type="entry name" value="HATPase_c"/>
    <property type="match status" value="1"/>
</dbReference>
<keyword evidence="16" id="KW-1185">Reference proteome</keyword>
<evidence type="ECO:0000256" key="3">
    <source>
        <dbReference type="ARBA" id="ARBA00012438"/>
    </source>
</evidence>
<protein>
    <recommendedName>
        <fullName evidence="3">histidine kinase</fullName>
        <ecNumber evidence="3">2.7.13.3</ecNumber>
    </recommendedName>
</protein>
<comment type="catalytic activity">
    <reaction evidence="1">
        <text>ATP + protein L-histidine = ADP + protein N-phospho-L-histidine.</text>
        <dbReference type="EC" id="2.7.13.3"/>
    </reaction>
</comment>
<dbReference type="CDD" id="cd00075">
    <property type="entry name" value="HATPase"/>
    <property type="match status" value="1"/>
</dbReference>
<feature type="region of interest" description="Disordered" evidence="11">
    <location>
        <begin position="365"/>
        <end position="405"/>
    </location>
</feature>
<dbReference type="PROSITE" id="PS50109">
    <property type="entry name" value="HIS_KIN"/>
    <property type="match status" value="1"/>
</dbReference>
<dbReference type="CDD" id="cd00082">
    <property type="entry name" value="HisKA"/>
    <property type="match status" value="1"/>
</dbReference>
<keyword evidence="4" id="KW-0597">Phosphoprotein</keyword>
<keyword evidence="10 12" id="KW-0472">Membrane</keyword>